<feature type="compositionally biased region" description="Polar residues" evidence="2">
    <location>
        <begin position="1"/>
        <end position="12"/>
    </location>
</feature>
<accession>A0A397IWE5</accession>
<dbReference type="Proteomes" id="UP000266861">
    <property type="component" value="Unassembled WGS sequence"/>
</dbReference>
<evidence type="ECO:0000313" key="4">
    <source>
        <dbReference type="Proteomes" id="UP000266861"/>
    </source>
</evidence>
<name>A0A397IWE5_9GLOM</name>
<feature type="coiled-coil region" evidence="1">
    <location>
        <begin position="1005"/>
        <end position="1032"/>
    </location>
</feature>
<feature type="coiled-coil region" evidence="1">
    <location>
        <begin position="1126"/>
        <end position="1153"/>
    </location>
</feature>
<keyword evidence="4" id="KW-1185">Reference proteome</keyword>
<keyword evidence="1" id="KW-0175">Coiled coil</keyword>
<comment type="caution">
    <text evidence="3">The sequence shown here is derived from an EMBL/GenBank/DDBJ whole genome shotgun (WGS) entry which is preliminary data.</text>
</comment>
<evidence type="ECO:0000313" key="3">
    <source>
        <dbReference type="EMBL" id="RHZ78096.1"/>
    </source>
</evidence>
<dbReference type="EMBL" id="PQFF01000158">
    <property type="protein sequence ID" value="RHZ78096.1"/>
    <property type="molecule type" value="Genomic_DNA"/>
</dbReference>
<sequence length="1201" mass="140899">MSNLSNDESTFRFQEFDLNENNEASESSEDSDNEVNNTFKFNNDILNNLLANIKDNDDNNIESYLEEYNSEIDVEIEDERDNIGDDKRNTNNKCDEELDELIPDDEFNEFIQESSALTPCVIIDNIQGTIKRCGAVYKLRKIRNLYGTWQIDREELGVCDSHFLYDQNQIHNSKDKKLKKFNETIIQHRRCLSLRCNALKEFSTTSVTLCKRAFNEIEQPRCRGHQSNCIHNGLHKQDITEGIKCIANWLIGISNTNDELKKKEILNSITEALIPFIPASIIKTTSSNYASFQSSNNFKKNHDETPSLFIIQILFFNNFVNKEIQIDEENSENLGQKFGIKLWKSRKEIIAKKDSLKLPKSLFEYYQAFPNFITKFFWGMFIEIFNKKLAISNRQKKHRKQPEKTLLENKIIKIVTFFVSVLVEITFPSCNIWLTNMLSSLVRKPKLISSLHHLFTTLNVIGHSERHERNQEKKRMDKVDPTQNLHKETNIWNLGVIDNIDFKQKTFSFGNIYDTTQGSSHATLRMIFQSKIPEDLIMQQEKVINLEENMQIFGMNFTTQEALNNFQKILEQLLNFQKTNEGEITYNQDFDAETIKKKILTEFEYGCQGPSPKVTILEPGDNPNSDQAIFESTKMYKRDLNLSETEYLDIVGDEAIFRRLIKCQAQWPQLRPLLGQWHTSKDFCSVLIVIFSSYGLLNLAKKLGVRFLDKFEAAVDYRTTSRVLDLLWVAVGVAINIYIKKRNIQLSEIMNGKNDKNILLKVWYLYYQWAGIWKAHKIGMRIGNHNLQRDTLAAASPLFPSAGKSNYSIAIAQHLSILIKYPKLDKILQYVGAFRIPKNIDEKNKNQKPVCFGFDEALETFGVHFVKQNISGNIIDETKLKANIKAAQTERERIDLFLSEYFDDTSISKSERAINSRREELWELVKELIEIFDMTDPLTHQIFKDLVPPEIHKEGCEKLTTCYNNGLERMKIIFKQDVLKIEPRIAQGRRALAIHRTKHKDYADKKKSERMIKRQQKNNKTNNNQLKEILLQEEPILEKLLIYKEKIPDHIYNETLQLLGTEWDKKRLYNWWNYQGCEKLTTCYNNGLERMKIIFKQDVLKIEPRIAQGRRALAIHRTKHKDYADKKKSERMIKRQQKNNKTNNNQLKEILLQEEPILEKLLIYKEKIPDHIYNETLQLLGTEWDKKRLYNWWNYRIKQNN</sequence>
<dbReference type="OrthoDB" id="2417410at2759"/>
<feature type="region of interest" description="Disordered" evidence="2">
    <location>
        <begin position="1"/>
        <end position="36"/>
    </location>
</feature>
<dbReference type="AlphaFoldDB" id="A0A397IWE5"/>
<gene>
    <name evidence="3" type="ORF">Glove_168g22</name>
</gene>
<organism evidence="3 4">
    <name type="scientific">Diversispora epigaea</name>
    <dbReference type="NCBI Taxonomy" id="1348612"/>
    <lineage>
        <taxon>Eukaryota</taxon>
        <taxon>Fungi</taxon>
        <taxon>Fungi incertae sedis</taxon>
        <taxon>Mucoromycota</taxon>
        <taxon>Glomeromycotina</taxon>
        <taxon>Glomeromycetes</taxon>
        <taxon>Diversisporales</taxon>
        <taxon>Diversisporaceae</taxon>
        <taxon>Diversispora</taxon>
    </lineage>
</organism>
<protein>
    <submittedName>
        <fullName evidence="3">Uncharacterized protein</fullName>
    </submittedName>
</protein>
<reference evidence="3 4" key="1">
    <citation type="submission" date="2018-08" db="EMBL/GenBank/DDBJ databases">
        <title>Genome and evolution of the arbuscular mycorrhizal fungus Diversispora epigaea (formerly Glomus versiforme) and its bacterial endosymbionts.</title>
        <authorList>
            <person name="Sun X."/>
            <person name="Fei Z."/>
            <person name="Harrison M."/>
        </authorList>
    </citation>
    <scope>NUCLEOTIDE SEQUENCE [LARGE SCALE GENOMIC DNA]</scope>
    <source>
        <strain evidence="3 4">IT104</strain>
    </source>
</reference>
<proteinExistence type="predicted"/>
<evidence type="ECO:0000256" key="2">
    <source>
        <dbReference type="SAM" id="MobiDB-lite"/>
    </source>
</evidence>
<evidence type="ECO:0000256" key="1">
    <source>
        <dbReference type="SAM" id="Coils"/>
    </source>
</evidence>